<dbReference type="GO" id="GO:0016740">
    <property type="term" value="F:transferase activity"/>
    <property type="evidence" value="ECO:0007669"/>
    <property type="project" value="UniProtKB-KW"/>
</dbReference>
<dbReference type="InterPro" id="IPR001441">
    <property type="entry name" value="UPP_synth-like"/>
</dbReference>
<feature type="binding site" evidence="2">
    <location>
        <position position="8"/>
    </location>
    <ligand>
        <name>Mg(2+)</name>
        <dbReference type="ChEBI" id="CHEBI:18420"/>
    </ligand>
</feature>
<feature type="binding site" evidence="2">
    <location>
        <position position="59"/>
    </location>
    <ligand>
        <name>substrate</name>
    </ligand>
</feature>
<keyword evidence="1 2" id="KW-0808">Transferase</keyword>
<proteinExistence type="inferred from homology"/>
<dbReference type="PANTHER" id="PTHR10291">
    <property type="entry name" value="DEHYDRODOLICHYL DIPHOSPHATE SYNTHASE FAMILY MEMBER"/>
    <property type="match status" value="1"/>
</dbReference>
<feature type="binding site" evidence="2">
    <location>
        <position position="195"/>
    </location>
    <ligand>
        <name>Mg(2+)</name>
        <dbReference type="ChEBI" id="CHEBI:18420"/>
    </ligand>
</feature>
<gene>
    <name evidence="3" type="primary">uppS</name>
    <name evidence="3" type="ORF">HYD_5220</name>
</gene>
<evidence type="ECO:0000313" key="3">
    <source>
        <dbReference type="EMBL" id="BDB96389.1"/>
    </source>
</evidence>
<comment type="similarity">
    <text evidence="2">Belongs to the UPP synthase family.</text>
</comment>
<protein>
    <recommendedName>
        <fullName evidence="2">Isoprenyl transferase</fullName>
        <ecNumber evidence="2">2.5.1.-</ecNumber>
    </recommendedName>
</protein>
<reference evidence="3" key="1">
    <citation type="submission" date="2021-10" db="EMBL/GenBank/DDBJ databases">
        <title>Genome Sequence of The Candidatus Hydrogeosomobacter endosymbioticus, an Intracellular Bacterial Symbiont of the Anaerobic Ciliate GW7.</title>
        <authorList>
            <person name="Shiohama Y."/>
            <person name="Shinzato N."/>
        </authorList>
    </citation>
    <scope>NUCLEOTIDE SEQUENCE [LARGE SCALE GENOMIC DNA]</scope>
    <source>
        <strain evidence="3">200920</strain>
    </source>
</reference>
<organism evidence="3 4">
    <name type="scientific">Candidatus Hydrogenosomobacter endosymbioticus</name>
    <dbReference type="NCBI Taxonomy" id="2558174"/>
    <lineage>
        <taxon>Bacteria</taxon>
        <taxon>Pseudomonadati</taxon>
        <taxon>Pseudomonadota</taxon>
        <taxon>Alphaproteobacteria</taxon>
        <taxon>Holosporales</taxon>
        <taxon>Holosporaceae</taxon>
        <taxon>Candidatus Hydrogenosomobacter</taxon>
    </lineage>
</organism>
<feature type="binding site" evidence="2">
    <location>
        <begin position="182"/>
        <end position="184"/>
    </location>
    <ligand>
        <name>substrate</name>
    </ligand>
</feature>
<feature type="binding site" evidence="2">
    <location>
        <position position="13"/>
    </location>
    <ligand>
        <name>substrate</name>
    </ligand>
</feature>
<dbReference type="Pfam" id="PF01255">
    <property type="entry name" value="Prenyltransf"/>
    <property type="match status" value="1"/>
</dbReference>
<dbReference type="Gene3D" id="3.40.1180.10">
    <property type="entry name" value="Decaprenyl diphosphate synthase-like"/>
    <property type="match status" value="1"/>
</dbReference>
<dbReference type="PROSITE" id="PS01066">
    <property type="entry name" value="UPP_SYNTHASE"/>
    <property type="match status" value="1"/>
</dbReference>
<evidence type="ECO:0000256" key="2">
    <source>
        <dbReference type="HAMAP-Rule" id="MF_01139"/>
    </source>
</evidence>
<dbReference type="PANTHER" id="PTHR10291:SF0">
    <property type="entry name" value="DEHYDRODOLICHYL DIPHOSPHATE SYNTHASE 2"/>
    <property type="match status" value="1"/>
</dbReference>
<evidence type="ECO:0000313" key="4">
    <source>
        <dbReference type="Proteomes" id="UP001320209"/>
    </source>
</evidence>
<dbReference type="NCBIfam" id="TIGR00055">
    <property type="entry name" value="uppS"/>
    <property type="match status" value="1"/>
</dbReference>
<dbReference type="HAMAP" id="MF_01139">
    <property type="entry name" value="ISPT"/>
    <property type="match status" value="1"/>
</dbReference>
<accession>A0ABN6L3D0</accession>
<feature type="binding site" evidence="2">
    <location>
        <begin position="9"/>
        <end position="12"/>
    </location>
    <ligand>
        <name>substrate</name>
    </ligand>
</feature>
<keyword evidence="2" id="KW-0460">Magnesium</keyword>
<dbReference type="CDD" id="cd00475">
    <property type="entry name" value="Cis_IPPS"/>
    <property type="match status" value="1"/>
</dbReference>
<feature type="active site" description="Proton acceptor" evidence="2">
    <location>
        <position position="56"/>
    </location>
</feature>
<keyword evidence="4" id="KW-1185">Reference proteome</keyword>
<keyword evidence="2" id="KW-0479">Metal-binding</keyword>
<comment type="subunit">
    <text evidence="2">Homodimer.</text>
</comment>
<dbReference type="InterPro" id="IPR036424">
    <property type="entry name" value="UPP_synth-like_sf"/>
</dbReference>
<feature type="binding site" evidence="2">
    <location>
        <begin position="53"/>
        <end position="55"/>
    </location>
    <ligand>
        <name>substrate</name>
    </ligand>
</feature>
<feature type="binding site" evidence="2">
    <location>
        <position position="176"/>
    </location>
    <ligand>
        <name>substrate</name>
    </ligand>
</feature>
<dbReference type="Proteomes" id="UP001320209">
    <property type="component" value="Chromosome"/>
</dbReference>
<feature type="binding site" evidence="2">
    <location>
        <position position="25"/>
    </location>
    <ligand>
        <name>substrate</name>
    </ligand>
</feature>
<dbReference type="EC" id="2.5.1.-" evidence="2"/>
<feature type="active site" evidence="2">
    <location>
        <position position="8"/>
    </location>
</feature>
<comment type="function">
    <text evidence="2">Catalyzes the condensation of isopentenyl diphosphate (IPP) with allylic pyrophosphates generating different type of terpenoids.</text>
</comment>
<feature type="binding site" evidence="2">
    <location>
        <position position="57"/>
    </location>
    <ligand>
        <name>substrate</name>
    </ligand>
</feature>
<comment type="caution">
    <text evidence="2">Lacks conserved residue(s) required for the propagation of feature annotation.</text>
</comment>
<name>A0ABN6L3D0_9PROT</name>
<dbReference type="RefSeq" id="WP_236864717.1">
    <property type="nucleotide sequence ID" value="NZ_AP025225.1"/>
</dbReference>
<dbReference type="InterPro" id="IPR018520">
    <property type="entry name" value="UPP_synth-like_CS"/>
</dbReference>
<comment type="cofactor">
    <cofactor evidence="2">
        <name>Mg(2+)</name>
        <dbReference type="ChEBI" id="CHEBI:18420"/>
    </cofactor>
    <text evidence="2">Binds 2 magnesium ions per subunit.</text>
</comment>
<sequence length="229" mass="26098">MHVAIIMDGNRRWAKSLGKPSLFGHTEGAKTLRKIVESCPKFGIDCLTVFAFSTENWKRSYEEVGGLMNLFETYLRKETKEMAKEGIKFRVIGNRLDLSEKLQNLVRKAEEETKDNSKLIFQVAISYGGRDEITRAVKKISEDIKSGTVSVECINQSLISSYLDTSGVSDPDLIIRTSGEQRVSGFLLWQMEYSELYFSAKHWPEFDEGELEKAVNDFSKRSRRFGNVA</sequence>
<dbReference type="SUPFAM" id="SSF64005">
    <property type="entry name" value="Undecaprenyl diphosphate synthase"/>
    <property type="match status" value="1"/>
</dbReference>
<dbReference type="EMBL" id="AP025225">
    <property type="protein sequence ID" value="BDB96389.1"/>
    <property type="molecule type" value="Genomic_DNA"/>
</dbReference>
<evidence type="ECO:0000256" key="1">
    <source>
        <dbReference type="ARBA" id="ARBA00022679"/>
    </source>
</evidence>